<evidence type="ECO:0000313" key="7">
    <source>
        <dbReference type="EMBL" id="MPN49414.1"/>
    </source>
</evidence>
<protein>
    <submittedName>
        <fullName evidence="7">Tryptophan-rich protein TspO</fullName>
    </submittedName>
</protein>
<sequence length="127" mass="14811">MDENSMLWYSGLVRSSLTPPNIAFPIVWSFLYALMGYSAFRVARKAEFRAIVPYLVQLLLNLAWSWVFFHYRQPSCALAVLFLLICSLLWTAAEFTRHDRPAAALLIPYVLWGFFAFWLNLYVVIHN</sequence>
<evidence type="ECO:0000256" key="2">
    <source>
        <dbReference type="ARBA" id="ARBA00007524"/>
    </source>
</evidence>
<evidence type="ECO:0000256" key="3">
    <source>
        <dbReference type="ARBA" id="ARBA00022692"/>
    </source>
</evidence>
<accession>A0A645IM75</accession>
<feature type="transmembrane region" description="Helical" evidence="6">
    <location>
        <begin position="77"/>
        <end position="95"/>
    </location>
</feature>
<name>A0A645IM75_9ZZZZ</name>
<evidence type="ECO:0000256" key="4">
    <source>
        <dbReference type="ARBA" id="ARBA00022989"/>
    </source>
</evidence>
<comment type="caution">
    <text evidence="7">The sequence shown here is derived from an EMBL/GenBank/DDBJ whole genome shotgun (WGS) entry which is preliminary data.</text>
</comment>
<proteinExistence type="inferred from homology"/>
<dbReference type="CDD" id="cd15904">
    <property type="entry name" value="TSPO_MBR"/>
    <property type="match status" value="1"/>
</dbReference>
<evidence type="ECO:0000256" key="1">
    <source>
        <dbReference type="ARBA" id="ARBA00004141"/>
    </source>
</evidence>
<comment type="subcellular location">
    <subcellularLocation>
        <location evidence="1">Membrane</location>
        <topology evidence="1">Multi-pass membrane protein</topology>
    </subcellularLocation>
</comment>
<organism evidence="7">
    <name type="scientific">bioreactor metagenome</name>
    <dbReference type="NCBI Taxonomy" id="1076179"/>
    <lineage>
        <taxon>unclassified sequences</taxon>
        <taxon>metagenomes</taxon>
        <taxon>ecological metagenomes</taxon>
    </lineage>
</organism>
<reference evidence="7" key="1">
    <citation type="submission" date="2019-08" db="EMBL/GenBank/DDBJ databases">
        <authorList>
            <person name="Kucharzyk K."/>
            <person name="Murdoch R.W."/>
            <person name="Higgins S."/>
            <person name="Loffler F."/>
        </authorList>
    </citation>
    <scope>NUCLEOTIDE SEQUENCE</scope>
</reference>
<dbReference type="Pfam" id="PF03073">
    <property type="entry name" value="TspO_MBR"/>
    <property type="match status" value="1"/>
</dbReference>
<feature type="transmembrane region" description="Helical" evidence="6">
    <location>
        <begin position="22"/>
        <end position="40"/>
    </location>
</feature>
<dbReference type="PANTHER" id="PTHR10057:SF0">
    <property type="entry name" value="TRANSLOCATOR PROTEIN"/>
    <property type="match status" value="1"/>
</dbReference>
<feature type="transmembrane region" description="Helical" evidence="6">
    <location>
        <begin position="52"/>
        <end position="71"/>
    </location>
</feature>
<dbReference type="InterPro" id="IPR004307">
    <property type="entry name" value="TspO_MBR"/>
</dbReference>
<dbReference type="GO" id="GO:0033013">
    <property type="term" value="P:tetrapyrrole metabolic process"/>
    <property type="evidence" value="ECO:0007669"/>
    <property type="project" value="UniProtKB-ARBA"/>
</dbReference>
<keyword evidence="4 6" id="KW-1133">Transmembrane helix</keyword>
<evidence type="ECO:0000256" key="5">
    <source>
        <dbReference type="ARBA" id="ARBA00023136"/>
    </source>
</evidence>
<gene>
    <name evidence="7" type="primary">crtK-2_10</name>
    <name evidence="7" type="ORF">SDC9_197035</name>
</gene>
<evidence type="ECO:0000256" key="6">
    <source>
        <dbReference type="SAM" id="Phobius"/>
    </source>
</evidence>
<keyword evidence="5 6" id="KW-0472">Membrane</keyword>
<dbReference type="InterPro" id="IPR038330">
    <property type="entry name" value="TspO/MBR-related_sf"/>
</dbReference>
<dbReference type="FunFam" id="1.20.1260.100:FF:000001">
    <property type="entry name" value="translocator protein 2"/>
    <property type="match status" value="1"/>
</dbReference>
<keyword evidence="3 6" id="KW-0812">Transmembrane</keyword>
<dbReference type="PANTHER" id="PTHR10057">
    <property type="entry name" value="PERIPHERAL-TYPE BENZODIAZEPINE RECEPTOR"/>
    <property type="match status" value="1"/>
</dbReference>
<comment type="similarity">
    <text evidence="2">Belongs to the TspO/BZRP family.</text>
</comment>
<feature type="transmembrane region" description="Helical" evidence="6">
    <location>
        <begin position="102"/>
        <end position="125"/>
    </location>
</feature>
<dbReference type="PIRSF" id="PIRSF005859">
    <property type="entry name" value="PBR"/>
    <property type="match status" value="1"/>
</dbReference>
<dbReference type="AlphaFoldDB" id="A0A645IM75"/>
<dbReference type="Gene3D" id="1.20.1260.100">
    <property type="entry name" value="TspO/MBR protein"/>
    <property type="match status" value="1"/>
</dbReference>
<dbReference type="EMBL" id="VSSQ01112652">
    <property type="protein sequence ID" value="MPN49414.1"/>
    <property type="molecule type" value="Genomic_DNA"/>
</dbReference>
<dbReference type="GO" id="GO:0016020">
    <property type="term" value="C:membrane"/>
    <property type="evidence" value="ECO:0007669"/>
    <property type="project" value="UniProtKB-SubCell"/>
</dbReference>